<dbReference type="InterPro" id="IPR021109">
    <property type="entry name" value="Peptidase_aspartic_dom_sf"/>
</dbReference>
<proteinExistence type="predicted"/>
<evidence type="ECO:0000313" key="2">
    <source>
        <dbReference type="EMBL" id="KAF4750728.1"/>
    </source>
</evidence>
<dbReference type="Proteomes" id="UP000553632">
    <property type="component" value="Unassembled WGS sequence"/>
</dbReference>
<evidence type="ECO:0008006" key="4">
    <source>
        <dbReference type="Google" id="ProtNLM"/>
    </source>
</evidence>
<protein>
    <recommendedName>
        <fullName evidence="4">Peptidase A1 domain-containing protein</fullName>
    </recommendedName>
</protein>
<evidence type="ECO:0000313" key="3">
    <source>
        <dbReference type="Proteomes" id="UP000553632"/>
    </source>
</evidence>
<feature type="region of interest" description="Disordered" evidence="1">
    <location>
        <begin position="1"/>
        <end position="21"/>
    </location>
</feature>
<reference evidence="2 3" key="1">
    <citation type="submission" date="2020-04" db="EMBL/GenBank/DDBJ databases">
        <title>Perkinsus olseni comparative genomics.</title>
        <authorList>
            <person name="Bogema D.R."/>
        </authorList>
    </citation>
    <scope>NUCLEOTIDE SEQUENCE [LARGE SCALE GENOMIC DNA]</scope>
    <source>
        <strain evidence="2 3">ATCC PRA-207</strain>
    </source>
</reference>
<dbReference type="SUPFAM" id="SSF50630">
    <property type="entry name" value="Acid proteases"/>
    <property type="match status" value="1"/>
</dbReference>
<dbReference type="Gene3D" id="2.40.70.10">
    <property type="entry name" value="Acid Proteases"/>
    <property type="match status" value="1"/>
</dbReference>
<feature type="non-terminal residue" evidence="2">
    <location>
        <position position="398"/>
    </location>
</feature>
<dbReference type="EMBL" id="JABANO010007082">
    <property type="protein sequence ID" value="KAF4750728.1"/>
    <property type="molecule type" value="Genomic_DNA"/>
</dbReference>
<comment type="caution">
    <text evidence="2">The sequence shown here is derived from an EMBL/GenBank/DDBJ whole genome shotgun (WGS) entry which is preliminary data.</text>
</comment>
<keyword evidence="3" id="KW-1185">Reference proteome</keyword>
<sequence>EILSSTVEHSTQLKSTTPLRGSKPVKLPTTYAKICDTALSSMVEAVLYFIGSSNTYVVYGDWYESIYGVGSCRHLVSGCYFCPPTDPCTLDSLLTRRSHTVEFLYGHIDKFVYREVTVQVDGQNISNFLIGLLIGSSRVENGIQPNAVLGLGLPPPIVNLGLGTTSFVEQLFQKEAIPHLTISVQASEMSEGITGQLELGKEMLGARDSPSLPLADFLSTDGPLAGLASAAWVKSSSTGQNRATAPSNGGGIRTVAVDTGCDTTFVPTKIYSMIWKAIEEEFGPDRVDGTRSRKTWSTDDQQLAAFSDVGGLLWIREDVLKQMPIMVIRVDRELQFDIHLSSHVQVCDGRWCRLQIFDGLAIGLHPENLILGRFFFAEYDVSFDLDRKVIVLRRPDKP</sequence>
<feature type="compositionally biased region" description="Polar residues" evidence="1">
    <location>
        <begin position="1"/>
        <end position="19"/>
    </location>
</feature>
<evidence type="ECO:0000256" key="1">
    <source>
        <dbReference type="SAM" id="MobiDB-lite"/>
    </source>
</evidence>
<name>A0A7J6TZU0_PEROL</name>
<dbReference type="AlphaFoldDB" id="A0A7J6TZU0"/>
<gene>
    <name evidence="2" type="ORF">FOZ63_003820</name>
</gene>
<accession>A0A7J6TZU0</accession>
<feature type="non-terminal residue" evidence="2">
    <location>
        <position position="1"/>
    </location>
</feature>
<organism evidence="2 3">
    <name type="scientific">Perkinsus olseni</name>
    <name type="common">Perkinsus atlanticus</name>
    <dbReference type="NCBI Taxonomy" id="32597"/>
    <lineage>
        <taxon>Eukaryota</taxon>
        <taxon>Sar</taxon>
        <taxon>Alveolata</taxon>
        <taxon>Perkinsozoa</taxon>
        <taxon>Perkinsea</taxon>
        <taxon>Perkinsida</taxon>
        <taxon>Perkinsidae</taxon>
        <taxon>Perkinsus</taxon>
    </lineage>
</organism>